<evidence type="ECO:0000259" key="1">
    <source>
        <dbReference type="SMART" id="SM00914"/>
    </source>
</evidence>
<dbReference type="SMART" id="SM00914">
    <property type="entry name" value="IDEAL"/>
    <property type="match status" value="1"/>
</dbReference>
<organism evidence="2 3">
    <name type="scientific">Mammaliicoccus stepanovicii</name>
    <dbReference type="NCBI Taxonomy" id="643214"/>
    <lineage>
        <taxon>Bacteria</taxon>
        <taxon>Bacillati</taxon>
        <taxon>Bacillota</taxon>
        <taxon>Bacilli</taxon>
        <taxon>Bacillales</taxon>
        <taxon>Staphylococcaceae</taxon>
        <taxon>Mammaliicoccus</taxon>
    </lineage>
</organism>
<dbReference type="EMBL" id="LT906462">
    <property type="protein sequence ID" value="SNV73709.1"/>
    <property type="molecule type" value="Genomic_DNA"/>
</dbReference>
<dbReference type="AlphaFoldDB" id="A0A239ZS00"/>
<name>A0A239ZS00_9STAP</name>
<dbReference type="Pfam" id="PF08858">
    <property type="entry name" value="IDEAL"/>
    <property type="match status" value="1"/>
</dbReference>
<dbReference type="InterPro" id="IPR014957">
    <property type="entry name" value="IDEAL_dom"/>
</dbReference>
<gene>
    <name evidence="2" type="ORF">SAMEA4384403_01826</name>
</gene>
<keyword evidence="3" id="KW-1185">Reference proteome</keyword>
<dbReference type="RefSeq" id="WP_095088811.1">
    <property type="nucleotide sequence ID" value="NZ_BMDM01000001.1"/>
</dbReference>
<dbReference type="Proteomes" id="UP000242084">
    <property type="component" value="Chromosome 1"/>
</dbReference>
<protein>
    <submittedName>
        <fullName evidence="2">Uncharacterized conserved protein</fullName>
    </submittedName>
</protein>
<proteinExistence type="predicted"/>
<dbReference type="Gene3D" id="4.10.810.10">
    <property type="entry name" value="Virus Scaffolding Protein, Chain A"/>
    <property type="match status" value="1"/>
</dbReference>
<accession>A0A239ZS00</accession>
<sequence length="71" mass="8377">MKQYSQVKHQSLETFVNNLNDLSVELVIDSALRENRKRELNNLIDEALVNHNNTLFMQYSEELIQLEDLQS</sequence>
<dbReference type="InterPro" id="IPR027393">
    <property type="entry name" value="Virus_scaffolding_prot_C"/>
</dbReference>
<evidence type="ECO:0000313" key="2">
    <source>
        <dbReference type="EMBL" id="SNV73709.1"/>
    </source>
</evidence>
<reference evidence="2 3" key="1">
    <citation type="submission" date="2017-06" db="EMBL/GenBank/DDBJ databases">
        <authorList>
            <consortium name="Pathogen Informatics"/>
        </authorList>
    </citation>
    <scope>NUCLEOTIDE SEQUENCE [LARGE SCALE GENOMIC DNA]</scope>
    <source>
        <strain evidence="2 3">NCTC13839</strain>
    </source>
</reference>
<evidence type="ECO:0000313" key="3">
    <source>
        <dbReference type="Proteomes" id="UP000242084"/>
    </source>
</evidence>
<dbReference type="KEGG" id="sste:SAMEA4384403_1826"/>
<feature type="domain" description="IDEAL" evidence="1">
    <location>
        <begin position="27"/>
        <end position="63"/>
    </location>
</feature>